<keyword evidence="2" id="KW-1185">Reference proteome</keyword>
<dbReference type="AlphaFoldDB" id="A0AAN8Y886"/>
<proteinExistence type="predicted"/>
<dbReference type="EMBL" id="JBANQN010000008">
    <property type="protein sequence ID" value="KAK6783027.1"/>
    <property type="molecule type" value="Genomic_DNA"/>
</dbReference>
<gene>
    <name evidence="1" type="ORF">RDI58_020823</name>
</gene>
<organism evidence="1 2">
    <name type="scientific">Solanum bulbocastanum</name>
    <name type="common">Wild potato</name>
    <dbReference type="NCBI Taxonomy" id="147425"/>
    <lineage>
        <taxon>Eukaryota</taxon>
        <taxon>Viridiplantae</taxon>
        <taxon>Streptophyta</taxon>
        <taxon>Embryophyta</taxon>
        <taxon>Tracheophyta</taxon>
        <taxon>Spermatophyta</taxon>
        <taxon>Magnoliopsida</taxon>
        <taxon>eudicotyledons</taxon>
        <taxon>Gunneridae</taxon>
        <taxon>Pentapetalae</taxon>
        <taxon>asterids</taxon>
        <taxon>lamiids</taxon>
        <taxon>Solanales</taxon>
        <taxon>Solanaceae</taxon>
        <taxon>Solanoideae</taxon>
        <taxon>Solaneae</taxon>
        <taxon>Solanum</taxon>
    </lineage>
</organism>
<dbReference type="Proteomes" id="UP001371456">
    <property type="component" value="Unassembled WGS sequence"/>
</dbReference>
<comment type="caution">
    <text evidence="1">The sequence shown here is derived from an EMBL/GenBank/DDBJ whole genome shotgun (WGS) entry which is preliminary data.</text>
</comment>
<evidence type="ECO:0008006" key="3">
    <source>
        <dbReference type="Google" id="ProtNLM"/>
    </source>
</evidence>
<protein>
    <recommendedName>
        <fullName evidence="3">Reverse transcriptase domain-containing protein</fullName>
    </recommendedName>
</protein>
<name>A0AAN8Y886_SOLBU</name>
<evidence type="ECO:0000313" key="1">
    <source>
        <dbReference type="EMBL" id="KAK6783027.1"/>
    </source>
</evidence>
<reference evidence="1 2" key="1">
    <citation type="submission" date="2024-02" db="EMBL/GenBank/DDBJ databases">
        <title>de novo genome assembly of Solanum bulbocastanum strain 11H21.</title>
        <authorList>
            <person name="Hosaka A.J."/>
        </authorList>
    </citation>
    <scope>NUCLEOTIDE SEQUENCE [LARGE SCALE GENOMIC DNA]</scope>
    <source>
        <tissue evidence="1">Young leaves</tissue>
    </source>
</reference>
<sequence length="41" mass="4922">MPKWSKDINHLSYADDTILFCSGHKKSMRKMMNVLKQYEFV</sequence>
<evidence type="ECO:0000313" key="2">
    <source>
        <dbReference type="Proteomes" id="UP001371456"/>
    </source>
</evidence>
<accession>A0AAN8Y886</accession>